<dbReference type="PIRSF" id="PIRSF000726">
    <property type="entry name" value="Asp_kin"/>
    <property type="match status" value="1"/>
</dbReference>
<dbReference type="GO" id="GO:0005829">
    <property type="term" value="C:cytosol"/>
    <property type="evidence" value="ECO:0007669"/>
    <property type="project" value="TreeGrafter"/>
</dbReference>
<evidence type="ECO:0000256" key="14">
    <source>
        <dbReference type="RuleBase" id="RU003448"/>
    </source>
</evidence>
<evidence type="ECO:0000256" key="11">
    <source>
        <dbReference type="ARBA" id="ARBA00023154"/>
    </source>
</evidence>
<evidence type="ECO:0000313" key="18">
    <source>
        <dbReference type="Proteomes" id="UP000050326"/>
    </source>
</evidence>
<reference evidence="17 18" key="1">
    <citation type="submission" date="2015-09" db="EMBL/GenBank/DDBJ databases">
        <title>Genome sequence of Oxobacter pfennigii DSM 3222.</title>
        <authorList>
            <person name="Poehlein A."/>
            <person name="Bengelsdorf F.R."/>
            <person name="Schiel-Bengelsdorf B."/>
            <person name="Duerre P."/>
            <person name="Daniel R."/>
        </authorList>
    </citation>
    <scope>NUCLEOTIDE SEQUENCE [LARGE SCALE GENOMIC DNA]</scope>
    <source>
        <strain evidence="17 18">DSM 3222</strain>
    </source>
</reference>
<comment type="pathway">
    <text evidence="3 15">Amino-acid biosynthesis; L-methionine biosynthesis via de novo pathway; L-homoserine from L-aspartate: step 1/3.</text>
</comment>
<protein>
    <recommendedName>
        <fullName evidence="14">Aspartokinase</fullName>
        <ecNumber evidence="14">2.7.2.4</ecNumber>
    </recommendedName>
</protein>
<feature type="binding site" evidence="13">
    <location>
        <position position="52"/>
    </location>
    <ligand>
        <name>substrate</name>
    </ligand>
</feature>
<keyword evidence="8 14" id="KW-0418">Kinase</keyword>
<dbReference type="InterPro" id="IPR018042">
    <property type="entry name" value="Aspartate_kinase_CS"/>
</dbReference>
<sequence length="439" mass="48324">MSNIIVAKFGGSSLADSGQFQKVKAIIRADERRRFVVPSAPGKRNKEDEKITDLLYKCHDYVKNNEPIDGVFDIIAERYMGIVKELPINFDIKAHLDIVRKRISEGASADYTASRGEYLNGLILASYLGFDFVDAKDVIFFNEDGQLDSEKTQEVMSAELSKVKNAVIPGFYGSLPNGEIKTFSRGGSDITGAIVARGIGADLYENWTDVSGFLMADPRIVDEPKIIEKITYKELRELAYMGATVLHEDSVFPVRQAKIPINIRNTNSPADAGTLIVSEIEKGDNKGAITGVAGKKNFTVITIEKNLMNSEIGFGRKLLEIFEKYNVSFEHMPSGIDTLCVIAADGQLNGNLKCILDEINCVCKPDNVYVQRDLALIATVGRGMASVRGTAAKLCTALAEDDINIRMIDQGSSEMNIIIGVESCDFEKSIRAIYNKFVK</sequence>
<keyword evidence="6 14" id="KW-0808">Transferase</keyword>
<dbReference type="SUPFAM" id="SSF53633">
    <property type="entry name" value="Carbamate kinase-like"/>
    <property type="match status" value="1"/>
</dbReference>
<dbReference type="EC" id="2.7.2.4" evidence="14"/>
<evidence type="ECO:0000256" key="10">
    <source>
        <dbReference type="ARBA" id="ARBA00022915"/>
    </source>
</evidence>
<dbReference type="PATRIC" id="fig|36849.3.peg.2845"/>
<name>A0A0P8W7U1_9CLOT</name>
<dbReference type="InterPro" id="IPR001048">
    <property type="entry name" value="Asp/Glu/Uridylate_kinase"/>
</dbReference>
<keyword evidence="18" id="KW-1185">Reference proteome</keyword>
<evidence type="ECO:0000256" key="15">
    <source>
        <dbReference type="RuleBase" id="RU004249"/>
    </source>
</evidence>
<evidence type="ECO:0000256" key="8">
    <source>
        <dbReference type="ARBA" id="ARBA00022777"/>
    </source>
</evidence>
<dbReference type="InterPro" id="IPR001341">
    <property type="entry name" value="Asp_kinase"/>
</dbReference>
<dbReference type="Pfam" id="PF00696">
    <property type="entry name" value="AA_kinase"/>
    <property type="match status" value="1"/>
</dbReference>
<dbReference type="RefSeq" id="WP_054875711.1">
    <property type="nucleotide sequence ID" value="NZ_LKET01000035.1"/>
</dbReference>
<proteinExistence type="inferred from homology"/>
<evidence type="ECO:0000259" key="16">
    <source>
        <dbReference type="PROSITE" id="PS51671"/>
    </source>
</evidence>
<dbReference type="GO" id="GO:0009090">
    <property type="term" value="P:homoserine biosynthetic process"/>
    <property type="evidence" value="ECO:0007669"/>
    <property type="project" value="TreeGrafter"/>
</dbReference>
<dbReference type="PANTHER" id="PTHR21499">
    <property type="entry name" value="ASPARTATE KINASE"/>
    <property type="match status" value="1"/>
</dbReference>
<dbReference type="GO" id="GO:0009089">
    <property type="term" value="P:lysine biosynthetic process via diaminopimelate"/>
    <property type="evidence" value="ECO:0007669"/>
    <property type="project" value="UniProtKB-UniPathway"/>
</dbReference>
<keyword evidence="7 13" id="KW-0547">Nucleotide-binding</keyword>
<dbReference type="InterPro" id="IPR045865">
    <property type="entry name" value="ACT-like_dom_sf"/>
</dbReference>
<comment type="pathway">
    <text evidence="4 15">Amino-acid biosynthesis; L-threonine biosynthesis; L-threonine from L-aspartate: step 1/5.</text>
</comment>
<dbReference type="InterPro" id="IPR005260">
    <property type="entry name" value="Asp_kin_monofn"/>
</dbReference>
<comment type="similarity">
    <text evidence="5 14">Belongs to the aspartokinase family.</text>
</comment>
<feature type="binding site" evidence="13">
    <location>
        <position position="219"/>
    </location>
    <ligand>
        <name>ATP</name>
        <dbReference type="ChEBI" id="CHEBI:30616"/>
    </ligand>
</feature>
<dbReference type="UniPathway" id="UPA00050">
    <property type="reaction ID" value="UER00461"/>
</dbReference>
<dbReference type="CDD" id="cd04911">
    <property type="entry name" value="ACT_AKiii-YclM-BS_1"/>
    <property type="match status" value="1"/>
</dbReference>
<evidence type="ECO:0000313" key="17">
    <source>
        <dbReference type="EMBL" id="KPU43830.1"/>
    </source>
</evidence>
<dbReference type="AlphaFoldDB" id="A0A0P8W7U1"/>
<dbReference type="GO" id="GO:0019877">
    <property type="term" value="P:diaminopimelate biosynthetic process"/>
    <property type="evidence" value="ECO:0007669"/>
    <property type="project" value="UniProtKB-KW"/>
</dbReference>
<evidence type="ECO:0000256" key="5">
    <source>
        <dbReference type="ARBA" id="ARBA00010122"/>
    </source>
</evidence>
<dbReference type="GO" id="GO:0005524">
    <property type="term" value="F:ATP binding"/>
    <property type="evidence" value="ECO:0007669"/>
    <property type="project" value="UniProtKB-KW"/>
</dbReference>
<dbReference type="EMBL" id="LKET01000035">
    <property type="protein sequence ID" value="KPU43830.1"/>
    <property type="molecule type" value="Genomic_DNA"/>
</dbReference>
<dbReference type="InterPro" id="IPR002912">
    <property type="entry name" value="ACT_dom"/>
</dbReference>
<dbReference type="InterPro" id="IPR036393">
    <property type="entry name" value="AceGlu_kinase-like_sf"/>
</dbReference>
<evidence type="ECO:0000256" key="6">
    <source>
        <dbReference type="ARBA" id="ARBA00022679"/>
    </source>
</evidence>
<dbReference type="PANTHER" id="PTHR21499:SF67">
    <property type="entry name" value="ASPARTOKINASE 3"/>
    <property type="match status" value="1"/>
</dbReference>
<comment type="function">
    <text evidence="1">Catalyzes the phosphorylation of the beta-carboxyl group of aspartic acid with ATP to yield 4-phospho-L-aspartate, which is involved in the branched biosynthetic pathway leading to the biosynthesis of amino acids threonine, isoleucine and methionine.</text>
</comment>
<evidence type="ECO:0000256" key="3">
    <source>
        <dbReference type="ARBA" id="ARBA00004986"/>
    </source>
</evidence>
<dbReference type="InterPro" id="IPR054352">
    <property type="entry name" value="ACT_Aspartokinase"/>
</dbReference>
<gene>
    <name evidence="17" type="primary">yclM</name>
    <name evidence="17" type="ORF">OXPF_26900</name>
</gene>
<dbReference type="PROSITE" id="PS00324">
    <property type="entry name" value="ASPARTOKINASE"/>
    <property type="match status" value="1"/>
</dbReference>
<dbReference type="STRING" id="36849.OXPF_26900"/>
<evidence type="ECO:0000256" key="4">
    <source>
        <dbReference type="ARBA" id="ARBA00005139"/>
    </source>
</evidence>
<evidence type="ECO:0000256" key="12">
    <source>
        <dbReference type="ARBA" id="ARBA00047872"/>
    </source>
</evidence>
<keyword evidence="11" id="KW-0457">Lysine biosynthesis</keyword>
<evidence type="ECO:0000256" key="2">
    <source>
        <dbReference type="ARBA" id="ARBA00004766"/>
    </source>
</evidence>
<dbReference type="SUPFAM" id="SSF55021">
    <property type="entry name" value="ACT-like"/>
    <property type="match status" value="2"/>
</dbReference>
<dbReference type="Gene3D" id="3.40.1160.10">
    <property type="entry name" value="Acetylglutamate kinase-like"/>
    <property type="match status" value="1"/>
</dbReference>
<dbReference type="FunFam" id="3.30.2130.10:FF:000001">
    <property type="entry name" value="Bifunctional aspartokinase/homoserine dehydrogenase"/>
    <property type="match status" value="1"/>
</dbReference>
<keyword evidence="10" id="KW-0220">Diaminopimelate biosynthesis</keyword>
<keyword evidence="9 13" id="KW-0067">ATP-binding</keyword>
<dbReference type="GO" id="GO:0009088">
    <property type="term" value="P:threonine biosynthetic process"/>
    <property type="evidence" value="ECO:0007669"/>
    <property type="project" value="UniProtKB-UniPathway"/>
</dbReference>
<evidence type="ECO:0000256" key="7">
    <source>
        <dbReference type="ARBA" id="ARBA00022741"/>
    </source>
</evidence>
<feature type="binding site" evidence="13">
    <location>
        <begin position="8"/>
        <end position="11"/>
    </location>
    <ligand>
        <name>ATP</name>
        <dbReference type="ChEBI" id="CHEBI:30616"/>
    </ligand>
</feature>
<comment type="caution">
    <text evidence="17">The sequence shown here is derived from an EMBL/GenBank/DDBJ whole genome shotgun (WGS) entry which is preliminary data.</text>
</comment>
<comment type="pathway">
    <text evidence="2 15">Amino-acid biosynthesis; L-lysine biosynthesis via DAP pathway; (S)-tetrahydrodipicolinate from L-aspartate: step 1/4.</text>
</comment>
<evidence type="ECO:0000256" key="1">
    <source>
        <dbReference type="ARBA" id="ARBA00003121"/>
    </source>
</evidence>
<keyword evidence="15" id="KW-0028">Amino-acid biosynthesis</keyword>
<dbReference type="CDD" id="cd04916">
    <property type="entry name" value="ACT_AKiii-YclM-BS_2"/>
    <property type="match status" value="1"/>
</dbReference>
<accession>A0A0P8W7U1</accession>
<dbReference type="Gene3D" id="3.30.2130.10">
    <property type="entry name" value="VC0802-like"/>
    <property type="match status" value="1"/>
</dbReference>
<feature type="binding site" evidence="13">
    <location>
        <position position="117"/>
    </location>
    <ligand>
        <name>substrate</name>
    </ligand>
</feature>
<dbReference type="GO" id="GO:0004072">
    <property type="term" value="F:aspartate kinase activity"/>
    <property type="evidence" value="ECO:0007669"/>
    <property type="project" value="UniProtKB-EC"/>
</dbReference>
<comment type="catalytic activity">
    <reaction evidence="12 14">
        <text>L-aspartate + ATP = 4-phospho-L-aspartate + ADP</text>
        <dbReference type="Rhea" id="RHEA:23776"/>
        <dbReference type="ChEBI" id="CHEBI:29991"/>
        <dbReference type="ChEBI" id="CHEBI:30616"/>
        <dbReference type="ChEBI" id="CHEBI:57535"/>
        <dbReference type="ChEBI" id="CHEBI:456216"/>
        <dbReference type="EC" id="2.7.2.4"/>
    </reaction>
</comment>
<feature type="binding site" evidence="13">
    <location>
        <begin position="208"/>
        <end position="209"/>
    </location>
    <ligand>
        <name>ATP</name>
        <dbReference type="ChEBI" id="CHEBI:30616"/>
    </ligand>
</feature>
<organism evidence="17 18">
    <name type="scientific">Oxobacter pfennigii</name>
    <dbReference type="NCBI Taxonomy" id="36849"/>
    <lineage>
        <taxon>Bacteria</taxon>
        <taxon>Bacillati</taxon>
        <taxon>Bacillota</taxon>
        <taxon>Clostridia</taxon>
        <taxon>Eubacteriales</taxon>
        <taxon>Clostridiaceae</taxon>
        <taxon>Oxobacter</taxon>
    </lineage>
</organism>
<dbReference type="Pfam" id="PF22468">
    <property type="entry name" value="ACT_9"/>
    <property type="match status" value="1"/>
</dbReference>
<dbReference type="NCBIfam" id="TIGR00657">
    <property type="entry name" value="asp_kinases"/>
    <property type="match status" value="1"/>
</dbReference>
<dbReference type="OrthoDB" id="9799110at2"/>
<feature type="domain" description="ACT" evidence="16">
    <location>
        <begin position="379"/>
        <end position="439"/>
    </location>
</feature>
<dbReference type="UniPathway" id="UPA00051">
    <property type="reaction ID" value="UER00462"/>
</dbReference>
<dbReference type="PROSITE" id="PS51671">
    <property type="entry name" value="ACT"/>
    <property type="match status" value="1"/>
</dbReference>
<dbReference type="NCBIfam" id="NF006540">
    <property type="entry name" value="PRK09034.1"/>
    <property type="match status" value="1"/>
</dbReference>
<dbReference type="UniPathway" id="UPA00034">
    <property type="reaction ID" value="UER00015"/>
</dbReference>
<evidence type="ECO:0000256" key="9">
    <source>
        <dbReference type="ARBA" id="ARBA00022840"/>
    </source>
</evidence>
<dbReference type="Proteomes" id="UP000050326">
    <property type="component" value="Unassembled WGS sequence"/>
</dbReference>
<evidence type="ECO:0000256" key="13">
    <source>
        <dbReference type="PIRSR" id="PIRSR000726-1"/>
    </source>
</evidence>